<dbReference type="RefSeq" id="YP_009483428.1">
    <property type="nucleotide sequence ID" value="NC_037667.1"/>
</dbReference>
<proteinExistence type="predicted"/>
<dbReference type="EMBL" id="MG011689">
    <property type="protein sequence ID" value="AVK75159.1"/>
    <property type="molecule type" value="Genomic_DNA"/>
</dbReference>
<name>A0A2U7U9Q1_9VIRU</name>
<dbReference type="SUPFAM" id="SSF48403">
    <property type="entry name" value="Ankyrin repeat"/>
    <property type="match status" value="1"/>
</dbReference>
<protein>
    <submittedName>
        <fullName evidence="1">Ankyrin repeat domain containing protein</fullName>
    </submittedName>
</protein>
<dbReference type="InterPro" id="IPR036770">
    <property type="entry name" value="Ankyrin_rpt-contain_sf"/>
</dbReference>
<dbReference type="Gene3D" id="1.25.40.20">
    <property type="entry name" value="Ankyrin repeat-containing domain"/>
    <property type="match status" value="2"/>
</dbReference>
<dbReference type="GeneID" id="36844300"/>
<dbReference type="InterPro" id="IPR002110">
    <property type="entry name" value="Ankyrin_rpt"/>
</dbReference>
<dbReference type="Proteomes" id="UP000248852">
    <property type="component" value="Segment"/>
</dbReference>
<dbReference type="PANTHER" id="PTHR46586:SF3">
    <property type="entry name" value="ANKYRIN REPEAT-CONTAINING PROTEIN"/>
    <property type="match status" value="1"/>
</dbReference>
<sequence length="569" mass="63627">MCAPHRRKGLALFCVVHAPKQSRQPRTTKHGDFLRLAIEPAVQHFLCGDGHRGVKRKRVDTTLAGEDNVRGCDRQGMDDMGGATHESTAMPTKTPRLTIEALPPEIVDLIFAHVGTAYGPAVDSVCRDWHQVWGERHHFVDARPEIEWALRGHRHLLKWARSRGWVRRGNGIATAAAKNGHMKIIEWCLKHKLVIDADTAEALARGGHLDMLQRLHEHGCLWDGRVCLAAAKGGHLGLLQWAHKFGCRWTTAQLCVDAAAEHGHLHILDWISSEHGLGSSGRAIWDRRTCAAAAKTGRIELLQWLRANGCPWDSCTVSEAARHGHVDIVKWARANGCEWSETSCAQAAYSGDLDLLRWMRENGCPWDDRTPEYAALAGHIHILDWLCDQDCPHDHEYMAEGAAGSGQTAALDWLHAAGYAWEHDSRVYTVAASERQIAVLDWFHERRLPREQMSGAMSAAAAQGHIDVIKWMRARDHDWDKRACAEAASHGRLGTLRWLRHQGCPWDATVCEEAAGSGHLRVLVWAVEHGCPWDARACINLAHRWSGAKCAEATEAWIMSQMCKFNRLF</sequence>
<dbReference type="SUPFAM" id="SSF140860">
    <property type="entry name" value="Pseudo ankyrin repeat-like"/>
    <property type="match status" value="1"/>
</dbReference>
<dbReference type="KEGG" id="vg:36844300"/>
<accession>A0A2U7U9Q1</accession>
<gene>
    <name evidence="1" type="ORF">pqer_cds_737</name>
</gene>
<dbReference type="InterPro" id="IPR052050">
    <property type="entry name" value="SecEffector_AnkRepeat"/>
</dbReference>
<dbReference type="PANTHER" id="PTHR46586">
    <property type="entry name" value="ANKYRIN REPEAT-CONTAINING PROTEIN"/>
    <property type="match status" value="1"/>
</dbReference>
<dbReference type="Pfam" id="PF13637">
    <property type="entry name" value="Ank_4"/>
    <property type="match status" value="1"/>
</dbReference>
<evidence type="ECO:0000313" key="1">
    <source>
        <dbReference type="EMBL" id="AVK75159.1"/>
    </source>
</evidence>
<organism evidence="1">
    <name type="scientific">Pandoravirus quercus</name>
    <dbReference type="NCBI Taxonomy" id="2107709"/>
    <lineage>
        <taxon>Viruses</taxon>
        <taxon>Pandoravirus</taxon>
    </lineage>
</organism>
<reference evidence="1" key="1">
    <citation type="journal article" date="2018" name="Nat. Commun.">
        <title>Diversity and evolution of the emerging Pandoraviridae family.</title>
        <authorList>
            <person name="Legendre M."/>
            <person name="Fabre E."/>
            <person name="Poirot O."/>
            <person name="Jeudy S."/>
            <person name="Lartigue A."/>
            <person name="Alempic J.M."/>
            <person name="Beucher L."/>
            <person name="Philippe N."/>
            <person name="Bertaux L."/>
            <person name="Christo-Foroux E."/>
            <person name="Labadie K."/>
            <person name="Coute Y."/>
            <person name="Abergel C."/>
            <person name="Claverie J.M."/>
        </authorList>
    </citation>
    <scope>NUCLEOTIDE SEQUENCE [LARGE SCALE GENOMIC DNA]</scope>
    <source>
        <strain evidence="1">Quercus</strain>
    </source>
</reference>